<dbReference type="KEGG" id="tpav:HRQ91_10450"/>
<dbReference type="Gene3D" id="3.30.160.250">
    <property type="match status" value="1"/>
</dbReference>
<keyword evidence="3" id="KW-1185">Reference proteome</keyword>
<dbReference type="SUPFAM" id="SSF143100">
    <property type="entry name" value="TTHA1013/TTHA0281-like"/>
    <property type="match status" value="1"/>
</dbReference>
<evidence type="ECO:0000313" key="3">
    <source>
        <dbReference type="Proteomes" id="UP000671908"/>
    </source>
</evidence>
<dbReference type="Pfam" id="PF15919">
    <property type="entry name" value="HicB_lk_antitox"/>
    <property type="match status" value="1"/>
</dbReference>
<dbReference type="Proteomes" id="UP000671908">
    <property type="component" value="Chromosome"/>
</dbReference>
<dbReference type="InterPro" id="IPR031807">
    <property type="entry name" value="HicB-like"/>
</dbReference>
<gene>
    <name evidence="2" type="ORF">HRQ91_10450</name>
</gene>
<organism evidence="2 3">
    <name type="scientific">Treponema parvum</name>
    <dbReference type="NCBI Taxonomy" id="138851"/>
    <lineage>
        <taxon>Bacteria</taxon>
        <taxon>Pseudomonadati</taxon>
        <taxon>Spirochaetota</taxon>
        <taxon>Spirochaetia</taxon>
        <taxon>Spirochaetales</taxon>
        <taxon>Treponemataceae</taxon>
        <taxon>Treponema</taxon>
    </lineage>
</organism>
<name>A0A975IG42_9SPIR</name>
<proteinExistence type="predicted"/>
<dbReference type="AlphaFoldDB" id="A0A975IG42"/>
<feature type="domain" description="HicB-like antitoxin of toxin-antitoxin system" evidence="1">
    <location>
        <begin position="5"/>
        <end position="105"/>
    </location>
</feature>
<sequence length="129" mass="14454">MKYVYPAIFEDDDGKIGVTVPDIPHCYTFGDNMADAIEMAKDCIEMMLASYEDDGQPIPPASKINKIKTRGTVSYILADTDEWRKEFDSRAVKKTLSIPAWLNTKAERASVNFSQTLQDALCQKLGIAR</sequence>
<evidence type="ECO:0000313" key="2">
    <source>
        <dbReference type="EMBL" id="QTQ14849.1"/>
    </source>
</evidence>
<reference evidence="2 3" key="1">
    <citation type="journal article" date="2021" name="Microbiol. Resour. Announc.">
        <title>Complete Genome Sequences of Three Human Oral Treponema parvum Isolates.</title>
        <authorList>
            <person name="Zeng H."/>
            <person name="Watt R.M."/>
        </authorList>
    </citation>
    <scope>NUCLEOTIDE SEQUENCE [LARGE SCALE GENOMIC DNA]</scope>
    <source>
        <strain evidence="2 3">ATCC 700770</strain>
    </source>
</reference>
<evidence type="ECO:0000259" key="1">
    <source>
        <dbReference type="Pfam" id="PF15919"/>
    </source>
</evidence>
<dbReference type="EMBL" id="CP054142">
    <property type="protein sequence ID" value="QTQ14849.1"/>
    <property type="molecule type" value="Genomic_DNA"/>
</dbReference>
<accession>A0A975IG42</accession>
<protein>
    <submittedName>
        <fullName evidence="2">Type II toxin-antitoxin system HicB family antitoxin</fullName>
    </submittedName>
</protein>
<dbReference type="InterPro" id="IPR035069">
    <property type="entry name" value="TTHA1013/TTHA0281-like"/>
</dbReference>
<dbReference type="RefSeq" id="WP_210119488.1">
    <property type="nucleotide sequence ID" value="NZ_CP054142.1"/>
</dbReference>